<dbReference type="Proteomes" id="UP001107558">
    <property type="component" value="Chromosome 4"/>
</dbReference>
<feature type="transmembrane region" description="Helical" evidence="1">
    <location>
        <begin position="116"/>
        <end position="142"/>
    </location>
</feature>
<keyword evidence="1" id="KW-0812">Transmembrane</keyword>
<feature type="transmembrane region" description="Helical" evidence="1">
    <location>
        <begin position="90"/>
        <end position="109"/>
    </location>
</feature>
<feature type="signal peptide" evidence="2">
    <location>
        <begin position="1"/>
        <end position="16"/>
    </location>
</feature>
<reference evidence="3" key="1">
    <citation type="submission" date="2021-03" db="EMBL/GenBank/DDBJ databases">
        <title>Chromosome level genome of the anhydrobiotic midge Polypedilum vanderplanki.</title>
        <authorList>
            <person name="Yoshida Y."/>
            <person name="Kikawada T."/>
            <person name="Gusev O."/>
        </authorList>
    </citation>
    <scope>NUCLEOTIDE SEQUENCE</scope>
    <source>
        <strain evidence="3">NIAS01</strain>
        <tissue evidence="3">Whole body or cell culture</tissue>
    </source>
</reference>
<gene>
    <name evidence="3" type="ORF">PVAND_016188</name>
</gene>
<proteinExistence type="predicted"/>
<keyword evidence="1" id="KW-1133">Transmembrane helix</keyword>
<evidence type="ECO:0000313" key="3">
    <source>
        <dbReference type="EMBL" id="KAG5668241.1"/>
    </source>
</evidence>
<feature type="transmembrane region" description="Helical" evidence="1">
    <location>
        <begin position="249"/>
        <end position="273"/>
    </location>
</feature>
<dbReference type="EMBL" id="JADBJN010000004">
    <property type="protein sequence ID" value="KAG5668241.1"/>
    <property type="molecule type" value="Genomic_DNA"/>
</dbReference>
<sequence length="349" mass="38914">MKVLVFILFMSLIVNSLQVPIPQVPIPNGPLPLGSAVGQSIVKTLDGDENGNVNGYNVGTAAKTSIETAVIGTKAHQSNLVVYTASSKKIIVIMTIVQYLRVQNFLGLFNLESGGILIGALGVLIAFLQLIAQTVFIASLLFVEDFCPQQQYIDFNFKDSPPENLHDATNWIKESFQNVTNATQENLQDLTYLGQVNFKNETGTKLECSQLDKLPLILVFFFAICFNAVAVIAHYRVIKGIEEMNFRRFLLAIGYYVFMLTVKALTFAVLLILTIFVSIYMLIPTIFFLIMIIIDAYILIVIDTIRYKLEKSPYLVVARSPTTTIETRLFEVPNDDGEAARIIIPKLLD</sequence>
<accession>A0A9J6BED5</accession>
<organism evidence="3 4">
    <name type="scientific">Polypedilum vanderplanki</name>
    <name type="common">Sleeping chironomid midge</name>
    <dbReference type="NCBI Taxonomy" id="319348"/>
    <lineage>
        <taxon>Eukaryota</taxon>
        <taxon>Metazoa</taxon>
        <taxon>Ecdysozoa</taxon>
        <taxon>Arthropoda</taxon>
        <taxon>Hexapoda</taxon>
        <taxon>Insecta</taxon>
        <taxon>Pterygota</taxon>
        <taxon>Neoptera</taxon>
        <taxon>Endopterygota</taxon>
        <taxon>Diptera</taxon>
        <taxon>Nematocera</taxon>
        <taxon>Chironomoidea</taxon>
        <taxon>Chironomidae</taxon>
        <taxon>Chironominae</taxon>
        <taxon>Polypedilum</taxon>
        <taxon>Polypedilum</taxon>
    </lineage>
</organism>
<evidence type="ECO:0000256" key="2">
    <source>
        <dbReference type="SAM" id="SignalP"/>
    </source>
</evidence>
<keyword evidence="1" id="KW-0472">Membrane</keyword>
<evidence type="ECO:0000256" key="1">
    <source>
        <dbReference type="SAM" id="Phobius"/>
    </source>
</evidence>
<feature type="transmembrane region" description="Helical" evidence="1">
    <location>
        <begin position="216"/>
        <end position="237"/>
    </location>
</feature>
<evidence type="ECO:0000313" key="4">
    <source>
        <dbReference type="Proteomes" id="UP001107558"/>
    </source>
</evidence>
<feature type="chain" id="PRO_5039909873" evidence="2">
    <location>
        <begin position="17"/>
        <end position="349"/>
    </location>
</feature>
<dbReference type="AlphaFoldDB" id="A0A9J6BED5"/>
<keyword evidence="4" id="KW-1185">Reference proteome</keyword>
<name>A0A9J6BED5_POLVA</name>
<protein>
    <submittedName>
        <fullName evidence="3">Uncharacterized protein</fullName>
    </submittedName>
</protein>
<feature type="transmembrane region" description="Helical" evidence="1">
    <location>
        <begin position="279"/>
        <end position="302"/>
    </location>
</feature>
<keyword evidence="2" id="KW-0732">Signal</keyword>
<comment type="caution">
    <text evidence="3">The sequence shown here is derived from an EMBL/GenBank/DDBJ whole genome shotgun (WGS) entry which is preliminary data.</text>
</comment>